<evidence type="ECO:0000256" key="13">
    <source>
        <dbReference type="SAM" id="Phobius"/>
    </source>
</evidence>
<feature type="transmembrane region" description="Helical" evidence="13">
    <location>
        <begin position="780"/>
        <end position="808"/>
    </location>
</feature>
<proteinExistence type="inferred from homology"/>
<dbReference type="SUPFAM" id="SSF56784">
    <property type="entry name" value="HAD-like"/>
    <property type="match status" value="1"/>
</dbReference>
<dbReference type="KEGG" id="cprv:CYPRO_2940"/>
<dbReference type="SUPFAM" id="SSF81653">
    <property type="entry name" value="Calcium ATPase, transduction domain A"/>
    <property type="match status" value="1"/>
</dbReference>
<dbReference type="InterPro" id="IPR059000">
    <property type="entry name" value="ATPase_P-type_domA"/>
</dbReference>
<evidence type="ECO:0000256" key="10">
    <source>
        <dbReference type="ARBA" id="ARBA00022989"/>
    </source>
</evidence>
<evidence type="ECO:0000256" key="8">
    <source>
        <dbReference type="ARBA" id="ARBA00022842"/>
    </source>
</evidence>
<dbReference type="GO" id="GO:0043682">
    <property type="term" value="F:P-type divalent copper transporter activity"/>
    <property type="evidence" value="ECO:0007669"/>
    <property type="project" value="TreeGrafter"/>
</dbReference>
<feature type="transmembrane region" description="Helical" evidence="13">
    <location>
        <begin position="753"/>
        <end position="774"/>
    </location>
</feature>
<evidence type="ECO:0000259" key="14">
    <source>
        <dbReference type="PROSITE" id="PS50846"/>
    </source>
</evidence>
<keyword evidence="6 13" id="KW-0812">Transmembrane</keyword>
<feature type="domain" description="HMA" evidence="14">
    <location>
        <begin position="92"/>
        <end position="158"/>
    </location>
</feature>
<dbReference type="CDD" id="cd00371">
    <property type="entry name" value="HMA"/>
    <property type="match status" value="1"/>
</dbReference>
<feature type="transmembrane region" description="Helical" evidence="13">
    <location>
        <begin position="452"/>
        <end position="480"/>
    </location>
</feature>
<dbReference type="GO" id="GO:0005886">
    <property type="term" value="C:plasma membrane"/>
    <property type="evidence" value="ECO:0007669"/>
    <property type="project" value="UniProtKB-SubCell"/>
</dbReference>
<dbReference type="Pfam" id="PF00122">
    <property type="entry name" value="E1-E2_ATPase"/>
    <property type="match status" value="1"/>
</dbReference>
<accession>A0A345UNX5</accession>
<evidence type="ECO:0000256" key="7">
    <source>
        <dbReference type="ARBA" id="ARBA00022723"/>
    </source>
</evidence>
<dbReference type="SUPFAM" id="SSF55008">
    <property type="entry name" value="HMA, heavy metal-associated domain"/>
    <property type="match status" value="1"/>
</dbReference>
<evidence type="ECO:0000256" key="4">
    <source>
        <dbReference type="ARBA" id="ARBA00022475"/>
    </source>
</evidence>
<keyword evidence="9" id="KW-1278">Translocase</keyword>
<dbReference type="InterPro" id="IPR023298">
    <property type="entry name" value="ATPase_P-typ_TM_dom_sf"/>
</dbReference>
<keyword evidence="8" id="KW-0460">Magnesium</keyword>
<gene>
    <name evidence="15" type="ORF">CYPRO_2940</name>
</gene>
<dbReference type="OrthoDB" id="1488806at2"/>
<keyword evidence="7" id="KW-0479">Metal-binding</keyword>
<dbReference type="Pfam" id="PF00702">
    <property type="entry name" value="Hydrolase"/>
    <property type="match status" value="1"/>
</dbReference>
<comment type="subcellular location">
    <subcellularLocation>
        <location evidence="1">Cell membrane</location>
        <topology evidence="1">Multi-pass membrane protein</topology>
    </subcellularLocation>
</comment>
<dbReference type="Gene3D" id="3.30.70.100">
    <property type="match status" value="1"/>
</dbReference>
<protein>
    <submittedName>
        <fullName evidence="15">Cu+-exporting ATPase</fullName>
    </submittedName>
</protein>
<feature type="transmembrane region" description="Helical" evidence="13">
    <location>
        <begin position="270"/>
        <end position="291"/>
    </location>
</feature>
<evidence type="ECO:0000256" key="9">
    <source>
        <dbReference type="ARBA" id="ARBA00022967"/>
    </source>
</evidence>
<evidence type="ECO:0000256" key="6">
    <source>
        <dbReference type="ARBA" id="ARBA00022692"/>
    </source>
</evidence>
<dbReference type="InterPro" id="IPR023299">
    <property type="entry name" value="ATPase_P-typ_cyto_dom_N"/>
</dbReference>
<dbReference type="InterPro" id="IPR008250">
    <property type="entry name" value="ATPase_P-typ_transduc_dom_A_sf"/>
</dbReference>
<sequence>MSTELLEKTQCTHCGEPCDEEIISTEEAHFCCHGCQTVYELLNESGLGSFYKIDQENPGISMRKVKQASQFSHLDDPQVMQPLLDFNDGKTARVTLRLPQIHCSSCIYLLENLHKLDSGVKSAEVFFDRREAAITFNIEALPLSGLAALLSRIGYEPDLSLDHLSKKKQRATNRPQLLKIGIAGFAFGNIMLFSLPEYLAGPGGIDAQFLKLFGGLNIILALPVFLYSALDFYKPALASIRQRQWSMDIAISLGIMAMFFRSLYEILSGMGVGYMDSFAMLVFFLLVGRLFQQKTYESLSFDRDFKSYFPLSVIRITEKGDEESVAATRIEADDKILIRNGELVPADAILLDEDAWLDYSFVTGESEPVHMQKGALVYAGGRNVKTAARFKTVKAVSSSYLTRLWNSETFRKPKPKGLHSTSGRFSRYFSPAILGVASLAAAYWLFFGEVGLALNAFTAVLIIACPCAIALSAPFTLGWATKILGKNKIYLKNSEVTEQFAAVTSVVFDKTGTLTHRDQAHVRFAGRNLDPDENRLLLSALHENTHPLGRAVYQHLQSEIREPMRELLLKPDHYREESGKGVEVVFGDKTIRIGSAVWVGVPKDTEADALASRVYISFDGIVPGYFELQNQYRSGMNELIGNLRSRLSDSVFLLSGDNDQEKRNLLPVFGSEDRLRFRQSPHDKLAFVDGLKAGQQEVLMIGDGLNDAGALRSSTVGISLAEDTSSFTPASDVIMEAGSLSLLDRVLAFSRSAITIIYISFGISILYNIIGLSYAVTGTLSPLICAIIMPISSISVILFTTLATHWVARKNQLKTT</sequence>
<dbReference type="InterPro" id="IPR001757">
    <property type="entry name" value="P_typ_ATPase"/>
</dbReference>
<organism evidence="15 16">
    <name type="scientific">Cyclonatronum proteinivorum</name>
    <dbReference type="NCBI Taxonomy" id="1457365"/>
    <lineage>
        <taxon>Bacteria</taxon>
        <taxon>Pseudomonadati</taxon>
        <taxon>Balneolota</taxon>
        <taxon>Balneolia</taxon>
        <taxon>Balneolales</taxon>
        <taxon>Cyclonatronaceae</taxon>
        <taxon>Cyclonatronum</taxon>
    </lineage>
</organism>
<feature type="transmembrane region" description="Helical" evidence="13">
    <location>
        <begin position="428"/>
        <end position="446"/>
    </location>
</feature>
<dbReference type="PANTHER" id="PTHR43520">
    <property type="entry name" value="ATP7, ISOFORM B"/>
    <property type="match status" value="1"/>
</dbReference>
<keyword evidence="3" id="KW-0813">Transport</keyword>
<evidence type="ECO:0000256" key="3">
    <source>
        <dbReference type="ARBA" id="ARBA00022448"/>
    </source>
</evidence>
<feature type="transmembrane region" description="Helical" evidence="13">
    <location>
        <begin position="177"/>
        <end position="195"/>
    </location>
</feature>
<evidence type="ECO:0000256" key="11">
    <source>
        <dbReference type="ARBA" id="ARBA00023065"/>
    </source>
</evidence>
<dbReference type="GO" id="GO:0016887">
    <property type="term" value="F:ATP hydrolysis activity"/>
    <property type="evidence" value="ECO:0007669"/>
    <property type="project" value="InterPro"/>
</dbReference>
<keyword evidence="12 13" id="KW-0472">Membrane</keyword>
<dbReference type="InterPro" id="IPR018303">
    <property type="entry name" value="ATPase_P-typ_P_site"/>
</dbReference>
<reference evidence="15 16" key="1">
    <citation type="submission" date="2018-03" db="EMBL/GenBank/DDBJ databases">
        <title>Phenotypic and genomic properties of Cyclonatronum proteinivorum gen. nov., sp. nov., a haloalkaliphilic bacteroidete from soda lakes possessing Na+-translocating rhodopsin.</title>
        <authorList>
            <person name="Toshchakov S.V."/>
            <person name="Korzhenkov A."/>
            <person name="Samarov N.I."/>
            <person name="Kublanov I.V."/>
            <person name="Muntyan M.S."/>
            <person name="Sorokin D.Y."/>
        </authorList>
    </citation>
    <scope>NUCLEOTIDE SEQUENCE [LARGE SCALE GENOMIC DNA]</scope>
    <source>
        <strain evidence="15 16">Omega</strain>
    </source>
</reference>
<dbReference type="NCBIfam" id="TIGR01494">
    <property type="entry name" value="ATPase_P-type"/>
    <property type="match status" value="2"/>
</dbReference>
<dbReference type="Gene3D" id="2.70.150.10">
    <property type="entry name" value="Calcium-transporting ATPase, cytoplasmic transduction domain A"/>
    <property type="match status" value="1"/>
</dbReference>
<dbReference type="Gene3D" id="3.40.1110.10">
    <property type="entry name" value="Calcium-transporting ATPase, cytoplasmic domain N"/>
    <property type="match status" value="1"/>
</dbReference>
<dbReference type="InterPro" id="IPR006121">
    <property type="entry name" value="HMA_dom"/>
</dbReference>
<dbReference type="GO" id="GO:0005507">
    <property type="term" value="F:copper ion binding"/>
    <property type="evidence" value="ECO:0007669"/>
    <property type="project" value="TreeGrafter"/>
</dbReference>
<dbReference type="PROSITE" id="PS00154">
    <property type="entry name" value="ATPASE_E1_E2"/>
    <property type="match status" value="1"/>
</dbReference>
<dbReference type="Proteomes" id="UP000254808">
    <property type="component" value="Chromosome"/>
</dbReference>
<evidence type="ECO:0000256" key="12">
    <source>
        <dbReference type="ARBA" id="ARBA00023136"/>
    </source>
</evidence>
<evidence type="ECO:0000256" key="1">
    <source>
        <dbReference type="ARBA" id="ARBA00004651"/>
    </source>
</evidence>
<dbReference type="InterPro" id="IPR036412">
    <property type="entry name" value="HAD-like_sf"/>
</dbReference>
<keyword evidence="5" id="KW-0597">Phosphoprotein</keyword>
<keyword evidence="10 13" id="KW-1133">Transmembrane helix</keyword>
<dbReference type="InterPro" id="IPR023214">
    <property type="entry name" value="HAD_sf"/>
</dbReference>
<keyword evidence="4" id="KW-1003">Cell membrane</keyword>
<dbReference type="Gene3D" id="3.40.50.1000">
    <property type="entry name" value="HAD superfamily/HAD-like"/>
    <property type="match status" value="1"/>
</dbReference>
<comment type="similarity">
    <text evidence="2">Belongs to the cation transport ATPase (P-type) (TC 3.A.3) family. Type IB subfamily.</text>
</comment>
<dbReference type="SUPFAM" id="SSF81665">
    <property type="entry name" value="Calcium ATPase, transmembrane domain M"/>
    <property type="match status" value="1"/>
</dbReference>
<dbReference type="InterPro" id="IPR036163">
    <property type="entry name" value="HMA_dom_sf"/>
</dbReference>
<dbReference type="InterPro" id="IPR021993">
    <property type="entry name" value="ATPase-cat-bd"/>
</dbReference>
<feature type="transmembrane region" description="Helical" evidence="13">
    <location>
        <begin position="215"/>
        <end position="233"/>
    </location>
</feature>
<dbReference type="GO" id="GO:0055070">
    <property type="term" value="P:copper ion homeostasis"/>
    <property type="evidence" value="ECO:0007669"/>
    <property type="project" value="TreeGrafter"/>
</dbReference>
<dbReference type="PRINTS" id="PR00119">
    <property type="entry name" value="CATATPASE"/>
</dbReference>
<evidence type="ECO:0000256" key="5">
    <source>
        <dbReference type="ARBA" id="ARBA00022553"/>
    </source>
</evidence>
<dbReference type="EMBL" id="CP027806">
    <property type="protein sequence ID" value="AXJ02177.1"/>
    <property type="molecule type" value="Genomic_DNA"/>
</dbReference>
<feature type="transmembrane region" description="Helical" evidence="13">
    <location>
        <begin position="245"/>
        <end position="264"/>
    </location>
</feature>
<dbReference type="AlphaFoldDB" id="A0A345UNX5"/>
<evidence type="ECO:0000313" key="16">
    <source>
        <dbReference type="Proteomes" id="UP000254808"/>
    </source>
</evidence>
<keyword evidence="16" id="KW-1185">Reference proteome</keyword>
<keyword evidence="11" id="KW-0406">Ion transport</keyword>
<dbReference type="GO" id="GO:0005524">
    <property type="term" value="F:ATP binding"/>
    <property type="evidence" value="ECO:0007669"/>
    <property type="project" value="InterPro"/>
</dbReference>
<dbReference type="PROSITE" id="PS50846">
    <property type="entry name" value="HMA_2"/>
    <property type="match status" value="1"/>
</dbReference>
<name>A0A345UNX5_9BACT</name>
<evidence type="ECO:0000313" key="15">
    <source>
        <dbReference type="EMBL" id="AXJ02177.1"/>
    </source>
</evidence>
<dbReference type="RefSeq" id="WP_114985298.1">
    <property type="nucleotide sequence ID" value="NZ_CP027806.1"/>
</dbReference>
<evidence type="ECO:0000256" key="2">
    <source>
        <dbReference type="ARBA" id="ARBA00006024"/>
    </source>
</evidence>
<dbReference type="Pfam" id="PF12156">
    <property type="entry name" value="ATPase-cat_bd"/>
    <property type="match status" value="1"/>
</dbReference>
<dbReference type="PANTHER" id="PTHR43520:SF5">
    <property type="entry name" value="CATION-TRANSPORTING P-TYPE ATPASE-RELATED"/>
    <property type="match status" value="1"/>
</dbReference>